<organism evidence="7 8">
    <name type="scientific">Liquidambar formosana</name>
    <name type="common">Formosan gum</name>
    <dbReference type="NCBI Taxonomy" id="63359"/>
    <lineage>
        <taxon>Eukaryota</taxon>
        <taxon>Viridiplantae</taxon>
        <taxon>Streptophyta</taxon>
        <taxon>Embryophyta</taxon>
        <taxon>Tracheophyta</taxon>
        <taxon>Spermatophyta</taxon>
        <taxon>Magnoliopsida</taxon>
        <taxon>eudicotyledons</taxon>
        <taxon>Gunneridae</taxon>
        <taxon>Pentapetalae</taxon>
        <taxon>Saxifragales</taxon>
        <taxon>Altingiaceae</taxon>
        <taxon>Liquidambar</taxon>
    </lineage>
</organism>
<keyword evidence="4" id="KW-0446">Lipid-binding</keyword>
<protein>
    <recommendedName>
        <fullName evidence="6">SMP-LTD domain-containing protein</fullName>
    </recommendedName>
</protein>
<accession>A0AAP0RHC2</accession>
<feature type="domain" description="SMP-LTD" evidence="6">
    <location>
        <begin position="93"/>
        <end position="229"/>
    </location>
</feature>
<dbReference type="PANTHER" id="PTHR47264">
    <property type="entry name" value="OS01G0128800 PROTEIN"/>
    <property type="match status" value="1"/>
</dbReference>
<dbReference type="EMBL" id="JBBPBK010000009">
    <property type="protein sequence ID" value="KAK9277844.1"/>
    <property type="molecule type" value="Genomic_DNA"/>
</dbReference>
<dbReference type="GO" id="GO:0008289">
    <property type="term" value="F:lipid binding"/>
    <property type="evidence" value="ECO:0007669"/>
    <property type="project" value="UniProtKB-KW"/>
</dbReference>
<comment type="subcellular location">
    <subcellularLocation>
        <location evidence="1">Membrane</location>
    </subcellularLocation>
</comment>
<name>A0AAP0RHC2_LIQFO</name>
<comment type="caution">
    <text evidence="7">The sequence shown here is derived from an EMBL/GenBank/DDBJ whole genome shotgun (WGS) entry which is preliminary data.</text>
</comment>
<dbReference type="GO" id="GO:0016020">
    <property type="term" value="C:membrane"/>
    <property type="evidence" value="ECO:0007669"/>
    <property type="project" value="UniProtKB-SubCell"/>
</dbReference>
<evidence type="ECO:0000259" key="6">
    <source>
        <dbReference type="PROSITE" id="PS51847"/>
    </source>
</evidence>
<evidence type="ECO:0000256" key="3">
    <source>
        <dbReference type="ARBA" id="ARBA00023055"/>
    </source>
</evidence>
<evidence type="ECO:0000256" key="2">
    <source>
        <dbReference type="ARBA" id="ARBA00022448"/>
    </source>
</evidence>
<keyword evidence="8" id="KW-1185">Reference proteome</keyword>
<evidence type="ECO:0000256" key="1">
    <source>
        <dbReference type="ARBA" id="ARBA00004370"/>
    </source>
</evidence>
<dbReference type="InterPro" id="IPR031468">
    <property type="entry name" value="SMP_LBD"/>
</dbReference>
<dbReference type="PROSITE" id="PS51847">
    <property type="entry name" value="SMP"/>
    <property type="match status" value="1"/>
</dbReference>
<evidence type="ECO:0000256" key="5">
    <source>
        <dbReference type="ARBA" id="ARBA00023136"/>
    </source>
</evidence>
<keyword evidence="2" id="KW-0813">Transport</keyword>
<proteinExistence type="predicted"/>
<keyword evidence="5" id="KW-0472">Membrane</keyword>
<dbReference type="PANTHER" id="PTHR47264:SF3">
    <property type="entry name" value="SYNAPTOTAGMIN-5 ISOFORM X1"/>
    <property type="match status" value="1"/>
</dbReference>
<dbReference type="Proteomes" id="UP001415857">
    <property type="component" value="Unassembled WGS sequence"/>
</dbReference>
<evidence type="ECO:0000313" key="7">
    <source>
        <dbReference type="EMBL" id="KAK9277844.1"/>
    </source>
</evidence>
<dbReference type="GO" id="GO:0006869">
    <property type="term" value="P:lipid transport"/>
    <property type="evidence" value="ECO:0007669"/>
    <property type="project" value="UniProtKB-KW"/>
</dbReference>
<evidence type="ECO:0000256" key="4">
    <source>
        <dbReference type="ARBA" id="ARBA00023121"/>
    </source>
</evidence>
<gene>
    <name evidence="7" type="ORF">L1049_027401</name>
</gene>
<reference evidence="7 8" key="1">
    <citation type="journal article" date="2024" name="Plant J.">
        <title>Genome sequences and population genomics reveal climatic adaptation and genomic divergence between two closely related sweetgum species.</title>
        <authorList>
            <person name="Xu W.Q."/>
            <person name="Ren C.Q."/>
            <person name="Zhang X.Y."/>
            <person name="Comes H.P."/>
            <person name="Liu X.H."/>
            <person name="Li Y.G."/>
            <person name="Kettle C.J."/>
            <person name="Jalonen R."/>
            <person name="Gaisberger H."/>
            <person name="Ma Y.Z."/>
            <person name="Qiu Y.X."/>
        </authorList>
    </citation>
    <scope>NUCLEOTIDE SEQUENCE [LARGE SCALE GENOMIC DNA]</scope>
    <source>
        <strain evidence="7">Hangzhou</strain>
    </source>
</reference>
<sequence length="229" mass="26646">MGRRAKKRVFNVEEVVEFLNHLIVEKPHLPVLVPFILLAWAFERWIFSFSNWVPLAVAVWATFQYGSYQRRILVEDLNKKWKRVILNASPITPLEPCEWLNKLLMEVWPNYINPKISMRFSSIVEKRLKHRKPSLIEKVELQEFSLGSCPPSLGLHGTRWSTSGDQRVMRLGFDWDTNEMSILLLAKLAKPLIGTARIVINSIHIKGDLLLTPILEGKAFCTHLYQFLR</sequence>
<evidence type="ECO:0000313" key="8">
    <source>
        <dbReference type="Proteomes" id="UP001415857"/>
    </source>
</evidence>
<dbReference type="AlphaFoldDB" id="A0AAP0RHC2"/>
<keyword evidence="3" id="KW-0445">Lipid transport</keyword>